<reference evidence="3" key="1">
    <citation type="submission" date="2020-01" db="EMBL/GenBank/DDBJ databases">
        <authorList>
            <consortium name="DOE Joint Genome Institute"/>
            <person name="Haridas S."/>
            <person name="Albert R."/>
            <person name="Binder M."/>
            <person name="Bloem J."/>
            <person name="Labutti K."/>
            <person name="Salamov A."/>
            <person name="Andreopoulos B."/>
            <person name="Baker S.E."/>
            <person name="Barry K."/>
            <person name="Bills G."/>
            <person name="Bluhm B.H."/>
            <person name="Cannon C."/>
            <person name="Castanera R."/>
            <person name="Culley D.E."/>
            <person name="Daum C."/>
            <person name="Ezra D."/>
            <person name="Gonzalez J.B."/>
            <person name="Henrissat B."/>
            <person name="Kuo A."/>
            <person name="Liang C."/>
            <person name="Lipzen A."/>
            <person name="Lutzoni F."/>
            <person name="Magnuson J."/>
            <person name="Mondo S."/>
            <person name="Nolan M."/>
            <person name="Ohm R."/>
            <person name="Pangilinan J."/>
            <person name="Park H.-J."/>
            <person name="Ramirez L."/>
            <person name="Alfaro M."/>
            <person name="Sun H."/>
            <person name="Tritt A."/>
            <person name="Yoshinaga Y."/>
            <person name="Zwiers L.-H."/>
            <person name="Turgeon B.G."/>
            <person name="Goodwin S.B."/>
            <person name="Spatafora J.W."/>
            <person name="Crous P.W."/>
            <person name="Grigoriev I.V."/>
        </authorList>
    </citation>
    <scope>NUCLEOTIDE SEQUENCE</scope>
    <source>
        <strain evidence="3">P77</strain>
    </source>
</reference>
<evidence type="ECO:0000259" key="2">
    <source>
        <dbReference type="Pfam" id="PF13013"/>
    </source>
</evidence>
<keyword evidence="4" id="KW-1185">Reference proteome</keyword>
<sequence length="138" mass="16738">MDSWKREIAPLFRKRPCESDQDERRPPSAKRDSPSPKDFFPFMKLPGELRNLIYEYVADEVPSTKERYPIWRHEFDSSERPRGIDLTQVSRQVRFEFRPLWFDNAKFLYDLDFPDQFMDNFIFWPIEPPTPGFPWDSL</sequence>
<dbReference type="InterPro" id="IPR038883">
    <property type="entry name" value="AN11006-like"/>
</dbReference>
<dbReference type="Proteomes" id="UP000800040">
    <property type="component" value="Unassembled WGS sequence"/>
</dbReference>
<dbReference type="PANTHER" id="PTHR42085">
    <property type="entry name" value="F-BOX DOMAIN-CONTAINING PROTEIN"/>
    <property type="match status" value="1"/>
</dbReference>
<feature type="compositionally biased region" description="Basic and acidic residues" evidence="1">
    <location>
        <begin position="15"/>
        <end position="35"/>
    </location>
</feature>
<dbReference type="OrthoDB" id="3677360at2759"/>
<evidence type="ECO:0000313" key="3">
    <source>
        <dbReference type="EMBL" id="KAF1837664.1"/>
    </source>
</evidence>
<dbReference type="InterPro" id="IPR001810">
    <property type="entry name" value="F-box_dom"/>
</dbReference>
<evidence type="ECO:0000313" key="4">
    <source>
        <dbReference type="Proteomes" id="UP000800040"/>
    </source>
</evidence>
<dbReference type="AlphaFoldDB" id="A0A6A5KT65"/>
<accession>A0A6A5KT65</accession>
<organism evidence="3 4">
    <name type="scientific">Decorospora gaudefroyi</name>
    <dbReference type="NCBI Taxonomy" id="184978"/>
    <lineage>
        <taxon>Eukaryota</taxon>
        <taxon>Fungi</taxon>
        <taxon>Dikarya</taxon>
        <taxon>Ascomycota</taxon>
        <taxon>Pezizomycotina</taxon>
        <taxon>Dothideomycetes</taxon>
        <taxon>Pleosporomycetidae</taxon>
        <taxon>Pleosporales</taxon>
        <taxon>Pleosporineae</taxon>
        <taxon>Pleosporaceae</taxon>
        <taxon>Decorospora</taxon>
    </lineage>
</organism>
<feature type="domain" description="F-box" evidence="2">
    <location>
        <begin position="31"/>
        <end position="121"/>
    </location>
</feature>
<name>A0A6A5KT65_9PLEO</name>
<feature type="region of interest" description="Disordered" evidence="1">
    <location>
        <begin position="1"/>
        <end position="39"/>
    </location>
</feature>
<dbReference type="PANTHER" id="PTHR42085:SF1">
    <property type="entry name" value="F-BOX DOMAIN-CONTAINING PROTEIN"/>
    <property type="match status" value="1"/>
</dbReference>
<gene>
    <name evidence="3" type="ORF">BDW02DRAFT_645198</name>
</gene>
<dbReference type="EMBL" id="ML975259">
    <property type="protein sequence ID" value="KAF1837664.1"/>
    <property type="molecule type" value="Genomic_DNA"/>
</dbReference>
<proteinExistence type="predicted"/>
<protein>
    <recommendedName>
        <fullName evidence="2">F-box domain-containing protein</fullName>
    </recommendedName>
</protein>
<dbReference type="Pfam" id="PF13013">
    <property type="entry name" value="F-box-like_2"/>
    <property type="match status" value="1"/>
</dbReference>
<evidence type="ECO:0000256" key="1">
    <source>
        <dbReference type="SAM" id="MobiDB-lite"/>
    </source>
</evidence>